<keyword evidence="3" id="KW-0677">Repeat</keyword>
<feature type="region of interest" description="Disordered" evidence="8">
    <location>
        <begin position="136"/>
        <end position="185"/>
    </location>
</feature>
<name>A0AAV5RU60_MAUHU</name>
<dbReference type="GO" id="GO:0000981">
    <property type="term" value="F:DNA-binding transcription factor activity, RNA polymerase II-specific"/>
    <property type="evidence" value="ECO:0007669"/>
    <property type="project" value="InterPro"/>
</dbReference>
<feature type="compositionally biased region" description="Low complexity" evidence="8">
    <location>
        <begin position="609"/>
        <end position="633"/>
    </location>
</feature>
<dbReference type="InterPro" id="IPR036236">
    <property type="entry name" value="Znf_C2H2_sf"/>
</dbReference>
<dbReference type="PANTHER" id="PTHR40626:SF13">
    <property type="entry name" value="RESPIRATION FACTOR 2-RELATED"/>
    <property type="match status" value="1"/>
</dbReference>
<feature type="compositionally biased region" description="Gly residues" evidence="8">
    <location>
        <begin position="443"/>
        <end position="457"/>
    </location>
</feature>
<keyword evidence="5" id="KW-0862">Zinc</keyword>
<evidence type="ECO:0000313" key="11">
    <source>
        <dbReference type="Proteomes" id="UP001377567"/>
    </source>
</evidence>
<dbReference type="GO" id="GO:0000978">
    <property type="term" value="F:RNA polymerase II cis-regulatory region sequence-specific DNA binding"/>
    <property type="evidence" value="ECO:0007669"/>
    <property type="project" value="InterPro"/>
</dbReference>
<feature type="compositionally biased region" description="Polar residues" evidence="8">
    <location>
        <begin position="422"/>
        <end position="440"/>
    </location>
</feature>
<evidence type="ECO:0000256" key="3">
    <source>
        <dbReference type="ARBA" id="ARBA00022737"/>
    </source>
</evidence>
<keyword evidence="4 7" id="KW-0863">Zinc-finger</keyword>
<dbReference type="PANTHER" id="PTHR40626">
    <property type="entry name" value="MIP31509P"/>
    <property type="match status" value="1"/>
</dbReference>
<gene>
    <name evidence="10" type="ORF">DAKH74_012730</name>
</gene>
<reference evidence="10 11" key="1">
    <citation type="journal article" date="2023" name="Elife">
        <title>Identification of key yeast species and microbe-microbe interactions impacting larval growth of Drosophila in the wild.</title>
        <authorList>
            <person name="Mure A."/>
            <person name="Sugiura Y."/>
            <person name="Maeda R."/>
            <person name="Honda K."/>
            <person name="Sakurai N."/>
            <person name="Takahashi Y."/>
            <person name="Watada M."/>
            <person name="Katoh T."/>
            <person name="Gotoh A."/>
            <person name="Gotoh Y."/>
            <person name="Taniguchi I."/>
            <person name="Nakamura K."/>
            <person name="Hayashi T."/>
            <person name="Katayama T."/>
            <person name="Uemura T."/>
            <person name="Hattori Y."/>
        </authorList>
    </citation>
    <scope>NUCLEOTIDE SEQUENCE [LARGE SCALE GENOMIC DNA]</scope>
    <source>
        <strain evidence="10 11">KH-74</strain>
    </source>
</reference>
<evidence type="ECO:0000256" key="2">
    <source>
        <dbReference type="ARBA" id="ARBA00022723"/>
    </source>
</evidence>
<comment type="caution">
    <text evidence="10">The sequence shown here is derived from an EMBL/GenBank/DDBJ whole genome shotgun (WGS) entry which is preliminary data.</text>
</comment>
<dbReference type="FunFam" id="3.30.160.60:FF:002058">
    <property type="entry name" value="YML081W-like protein"/>
    <property type="match status" value="1"/>
</dbReference>
<evidence type="ECO:0000259" key="9">
    <source>
        <dbReference type="PROSITE" id="PS50157"/>
    </source>
</evidence>
<organism evidence="10 11">
    <name type="scientific">Maudiozyma humilis</name>
    <name type="common">Sour dough yeast</name>
    <name type="synonym">Kazachstania humilis</name>
    <dbReference type="NCBI Taxonomy" id="51915"/>
    <lineage>
        <taxon>Eukaryota</taxon>
        <taxon>Fungi</taxon>
        <taxon>Dikarya</taxon>
        <taxon>Ascomycota</taxon>
        <taxon>Saccharomycotina</taxon>
        <taxon>Saccharomycetes</taxon>
        <taxon>Saccharomycetales</taxon>
        <taxon>Saccharomycetaceae</taxon>
        <taxon>Maudiozyma</taxon>
    </lineage>
</organism>
<sequence length="1403" mass="156544">MELPEQYVDDVDGPSTIPIPVKSRIIKTDKPRPFLCPTCTRGFVRQEHLRRHERSHTSEKPFLCIFCGRCFARRDLVLRHQHKLHSSLISIEEHSKNMNHDSGRVQGFLESFLTQQQQQQQQRRAAREDTSIAEQFWDSVSPRNEDSASLSPGGGGGDDYDGVPQHRRPLIEESTDRNNVSDKHIIKINGNKRSILPTLSNPLAKTAAELKRDARQAAKAAPSSSNGNSPTSLLGTVPPSQPPSSSATAKPKAKNKKVNRVAKKNSSSVSPNTSNPSPVLSTHSPFAVGSAGQMSRSPLSTFPMAGSEEPQHSFPSNTSIAAAAAAATSAATTAAAPDSNFSSSQYRNKRHASFSASSAMTYLEDLKGANAQDGANRLDIDEDVPHQVGFSTPQMTAKQVFEKALECGIDLEAMDIPHFQLDQGQHPRQNGGSGVAQQPLNGQNGGGVSGHANGGGMMDPNMFNLDYNPDHTDANNAASHTDTMAMLSDFLTMGPTFGGSSGYTKDRQVNDNNMDFFSYEPSTSKSFLNLKNMNKMKNMKSPKNSTANLKMTMLRASGKSHAGSRTPSNSNSTVDIHKQFADIPGNPLVKQESNQSITDSKTPRNIYKSPRTNSNGSPRSNSNNSPSTSSVNGDMSMSPDDEFYKNFMAHAPLETDFKMNFENFNDIGFADFNPGQAPAMAPPNHNVNQTMTPYNQGADMWHTASGTSINTQNDAQTLEVPEHFQHDIDGEFHHPIDSGVELSNLFSTRQQDLFRRQSSLETGASNQIQGTSGYSPSAFENRKSKPIMPQIANGHTSSSPPLMFYNEQLRNAILHDNQLNSEQFPTIEELNKYVNLFKDHFHPFYPYIHLNTIHLDMSNYPLLLTITMIGALYDFHSGHSMLLSNIAWFHIRDVLHRLKADYTKTPLWVIQSILLLIFIGIFSNDTNVIKSIRPQLTTLIQLVRLTKLNLPLENFVRPPIESDHVLELQDNPRVLQQYRAQLNSPEQVKKNYEYFILAQTRIRTCHNILLVSNLYSAVVGGDNFFHSIDLKCGVPCSHEILYHVQSPQSWMKCLKQCNVTLDSKLSLIELSNGSGNYESCLMYLTNGSPFVFENMKLSRKTLLSLLISVHEKITIERTAAKKMEDNSQNNSVNDTKSRFNSRSIIGSMLKYWEALYIKNGGILIPNRDNITIIRNTPVMRLIIPLHTYAKIRKCVDMTDVLRYTWRQDWDNMNAHLNTFYFDKESLYEATTYALEMFDFWLQTMSVTNDNSTDFTAPIPSTTCILIAALIVSQFLKTIEKWAFACKTSGDMTAANLNVSDRVLWMKIFKILKRVEGQLVANGYQINNAEVLNEEYAKLAMKPDSPIQETTHIINSIGLSSHCLYLTVRILSASPVWSVSFVFAQALQSRAIYNDMDIFSSHHD</sequence>
<dbReference type="CDD" id="cd12148">
    <property type="entry name" value="fungal_TF_MHR"/>
    <property type="match status" value="1"/>
</dbReference>
<evidence type="ECO:0000313" key="10">
    <source>
        <dbReference type="EMBL" id="GMM54657.1"/>
    </source>
</evidence>
<feature type="domain" description="C2H2-type" evidence="9">
    <location>
        <begin position="62"/>
        <end position="86"/>
    </location>
</feature>
<feature type="compositionally biased region" description="Basic residues" evidence="8">
    <location>
        <begin position="251"/>
        <end position="263"/>
    </location>
</feature>
<evidence type="ECO:0000256" key="8">
    <source>
        <dbReference type="SAM" id="MobiDB-lite"/>
    </source>
</evidence>
<evidence type="ECO:0000256" key="6">
    <source>
        <dbReference type="ARBA" id="ARBA00023242"/>
    </source>
</evidence>
<accession>A0AAV5RU60</accession>
<dbReference type="Gene3D" id="3.30.160.60">
    <property type="entry name" value="Classic Zinc Finger"/>
    <property type="match status" value="2"/>
</dbReference>
<dbReference type="GO" id="GO:0005634">
    <property type="term" value="C:nucleus"/>
    <property type="evidence" value="ECO:0007669"/>
    <property type="project" value="UniProtKB-SubCell"/>
</dbReference>
<feature type="compositionally biased region" description="Basic and acidic residues" evidence="8">
    <location>
        <begin position="169"/>
        <end position="185"/>
    </location>
</feature>
<dbReference type="InterPro" id="IPR013087">
    <property type="entry name" value="Znf_C2H2_type"/>
</dbReference>
<evidence type="ECO:0000256" key="4">
    <source>
        <dbReference type="ARBA" id="ARBA00022771"/>
    </source>
</evidence>
<dbReference type="InterPro" id="IPR051059">
    <property type="entry name" value="VerF-like"/>
</dbReference>
<feature type="region of interest" description="Disordered" evidence="8">
    <location>
        <begin position="210"/>
        <end position="315"/>
    </location>
</feature>
<dbReference type="PROSITE" id="PS50157">
    <property type="entry name" value="ZINC_FINGER_C2H2_2"/>
    <property type="match status" value="2"/>
</dbReference>
<keyword evidence="11" id="KW-1185">Reference proteome</keyword>
<dbReference type="EMBL" id="BTGD01000003">
    <property type="protein sequence ID" value="GMM54657.1"/>
    <property type="molecule type" value="Genomic_DNA"/>
</dbReference>
<dbReference type="SMART" id="SM00355">
    <property type="entry name" value="ZnF_C2H2"/>
    <property type="match status" value="2"/>
</dbReference>
<feature type="region of interest" description="Disordered" evidence="8">
    <location>
        <begin position="422"/>
        <end position="457"/>
    </location>
</feature>
<feature type="compositionally biased region" description="Low complexity" evidence="8">
    <location>
        <begin position="264"/>
        <end position="282"/>
    </location>
</feature>
<protein>
    <submittedName>
        <fullName evidence="10">Rsf2 protein</fullName>
    </submittedName>
</protein>
<feature type="domain" description="C2H2-type" evidence="9">
    <location>
        <begin position="34"/>
        <end position="61"/>
    </location>
</feature>
<comment type="subcellular location">
    <subcellularLocation>
        <location evidence="1">Nucleus</location>
    </subcellularLocation>
</comment>
<feature type="compositionally biased region" description="Polar residues" evidence="8">
    <location>
        <begin position="591"/>
        <end position="600"/>
    </location>
</feature>
<proteinExistence type="predicted"/>
<dbReference type="GO" id="GO:0008270">
    <property type="term" value="F:zinc ion binding"/>
    <property type="evidence" value="ECO:0007669"/>
    <property type="project" value="UniProtKB-KW"/>
</dbReference>
<dbReference type="Proteomes" id="UP001377567">
    <property type="component" value="Unassembled WGS sequence"/>
</dbReference>
<keyword evidence="6" id="KW-0539">Nucleus</keyword>
<feature type="compositionally biased region" description="Polar residues" evidence="8">
    <location>
        <begin position="222"/>
        <end position="234"/>
    </location>
</feature>
<dbReference type="GO" id="GO:0000785">
    <property type="term" value="C:chromatin"/>
    <property type="evidence" value="ECO:0007669"/>
    <property type="project" value="TreeGrafter"/>
</dbReference>
<evidence type="ECO:0000256" key="7">
    <source>
        <dbReference type="PROSITE-ProRule" id="PRU00042"/>
    </source>
</evidence>
<dbReference type="GO" id="GO:0006351">
    <property type="term" value="P:DNA-templated transcription"/>
    <property type="evidence" value="ECO:0007669"/>
    <property type="project" value="InterPro"/>
</dbReference>
<dbReference type="SUPFAM" id="SSF57667">
    <property type="entry name" value="beta-beta-alpha zinc fingers"/>
    <property type="match status" value="1"/>
</dbReference>
<dbReference type="PROSITE" id="PS00028">
    <property type="entry name" value="ZINC_FINGER_C2H2_1"/>
    <property type="match status" value="2"/>
</dbReference>
<evidence type="ECO:0000256" key="1">
    <source>
        <dbReference type="ARBA" id="ARBA00004123"/>
    </source>
</evidence>
<feature type="region of interest" description="Disordered" evidence="8">
    <location>
        <begin position="582"/>
        <end position="637"/>
    </location>
</feature>
<evidence type="ECO:0000256" key="5">
    <source>
        <dbReference type="ARBA" id="ARBA00022833"/>
    </source>
</evidence>
<keyword evidence="2" id="KW-0479">Metal-binding</keyword>